<evidence type="ECO:0000313" key="1">
    <source>
        <dbReference type="EMBL" id="JAT78951.1"/>
    </source>
</evidence>
<proteinExistence type="predicted"/>
<name>A0A1D2AIM9_ORNBR</name>
<accession>A0A1D2AIM9</accession>
<dbReference type="AlphaFoldDB" id="A0A1D2AIM9"/>
<feature type="non-terminal residue" evidence="1">
    <location>
        <position position="1"/>
    </location>
</feature>
<dbReference type="EMBL" id="GETE01000740">
    <property type="protein sequence ID" value="JAT78951.1"/>
    <property type="molecule type" value="Transcribed_RNA"/>
</dbReference>
<protein>
    <submittedName>
        <fullName evidence="1">Uncharacterized protein</fullName>
    </submittedName>
</protein>
<organism evidence="1">
    <name type="scientific">Ornithodoros brasiliensis</name>
    <name type="common">Mouro tick</name>
    <dbReference type="NCBI Taxonomy" id="888526"/>
    <lineage>
        <taxon>Eukaryota</taxon>
        <taxon>Metazoa</taxon>
        <taxon>Ecdysozoa</taxon>
        <taxon>Arthropoda</taxon>
        <taxon>Chelicerata</taxon>
        <taxon>Arachnida</taxon>
        <taxon>Acari</taxon>
        <taxon>Parasitiformes</taxon>
        <taxon>Ixodida</taxon>
        <taxon>Ixodoidea</taxon>
        <taxon>Argasidae</taxon>
        <taxon>Ornithodorinae</taxon>
        <taxon>Ornithodoros</taxon>
    </lineage>
</organism>
<reference evidence="1" key="1">
    <citation type="submission" date="2016-07" db="EMBL/GenBank/DDBJ databases">
        <title>Salivary Glands transcriptome analysis on engorged females of Ornithodoros brasiliensis (Acari:Argasidae).</title>
        <authorList>
            <person name="Simons S.M."/>
            <person name="Carvalho E."/>
            <person name="Junqueira-de-Azevedo I."/>
            <person name="Ho P.L."/>
            <person name="Giovanni D."/>
            <person name="Mendonca R."/>
            <person name="Onofrio V."/>
            <person name="Landulfo G."/>
            <person name="Ramirez D."/>
            <person name="Barros-Battesti D."/>
        </authorList>
    </citation>
    <scope>NUCLEOTIDE SEQUENCE</scope>
    <source>
        <strain evidence="1">Female</strain>
        <tissue evidence="1">Salivary gland</tissue>
    </source>
</reference>
<sequence length="82" mass="9524">ALFYKQINFLWTASLGRRQASGPLSDSFWLKEGAPRWMVGLTMLFTYGVSPTRKAFVYAVENRPTKLFSRRPKRTPAQRNKQ</sequence>